<keyword evidence="7 9" id="KW-0472">Membrane</keyword>
<feature type="transmembrane region" description="Helical" evidence="9">
    <location>
        <begin position="12"/>
        <end position="33"/>
    </location>
</feature>
<protein>
    <recommendedName>
        <fullName evidence="13">Aquaporin</fullName>
    </recommendedName>
</protein>
<dbReference type="GO" id="GO:0015250">
    <property type="term" value="F:water channel activity"/>
    <property type="evidence" value="ECO:0007669"/>
    <property type="project" value="TreeGrafter"/>
</dbReference>
<dbReference type="Pfam" id="PF00230">
    <property type="entry name" value="MIP"/>
    <property type="match status" value="1"/>
</dbReference>
<evidence type="ECO:0000256" key="5">
    <source>
        <dbReference type="ARBA" id="ARBA00022692"/>
    </source>
</evidence>
<reference evidence="10 12" key="2">
    <citation type="journal article" date="2013" name="Nature">
        <title>Insights into bilaterian evolution from three spiralian genomes.</title>
        <authorList>
            <person name="Simakov O."/>
            <person name="Marletaz F."/>
            <person name="Cho S.J."/>
            <person name="Edsinger-Gonzales E."/>
            <person name="Havlak P."/>
            <person name="Hellsten U."/>
            <person name="Kuo D.H."/>
            <person name="Larsson T."/>
            <person name="Lv J."/>
            <person name="Arendt D."/>
            <person name="Savage R."/>
            <person name="Osoegawa K."/>
            <person name="de Jong P."/>
            <person name="Grimwood J."/>
            <person name="Chapman J.A."/>
            <person name="Shapiro H."/>
            <person name="Aerts A."/>
            <person name="Otillar R.P."/>
            <person name="Terry A.Y."/>
            <person name="Boore J.L."/>
            <person name="Grigoriev I.V."/>
            <person name="Lindberg D.R."/>
            <person name="Seaver E.C."/>
            <person name="Weisblat D.A."/>
            <person name="Putnam N.H."/>
            <person name="Rokhsar D.S."/>
        </authorList>
    </citation>
    <scope>NUCLEOTIDE SEQUENCE</scope>
    <source>
        <strain evidence="10 12">I ESC-2004</strain>
    </source>
</reference>
<feature type="transmembrane region" description="Helical" evidence="9">
    <location>
        <begin position="82"/>
        <end position="103"/>
    </location>
</feature>
<dbReference type="PANTHER" id="PTHR19139:SF199">
    <property type="entry name" value="MIP17260P"/>
    <property type="match status" value="1"/>
</dbReference>
<keyword evidence="6 9" id="KW-1133">Transmembrane helix</keyword>
<dbReference type="PRINTS" id="PR00783">
    <property type="entry name" value="MINTRINSICP"/>
</dbReference>
<sequence length="227" mass="24228">SEIKNGAFWRDLLAELLATFFLVAAQCALPLSYDDTGSARIGTALGMGFVVLSIGWCFGDFSGAHMNPAVTMTLLLRMKITFLRAFFYWIVQCGGAIGAAFAIKSLVTEDMAASADLALTKPAAGIEPWKGMLFEMVLTAILCFTVHGATNVKRKGMLFINTLPIGMALALGILMGLPVTGGSLNPARSLGPVVAQYDVDGIWDDHWIYWAGPMLGAIVAAIVYSLL</sequence>
<feature type="transmembrane region" description="Helical" evidence="9">
    <location>
        <begin position="158"/>
        <end position="179"/>
    </location>
</feature>
<organism evidence="10">
    <name type="scientific">Capitella teleta</name>
    <name type="common">Polychaete worm</name>
    <dbReference type="NCBI Taxonomy" id="283909"/>
    <lineage>
        <taxon>Eukaryota</taxon>
        <taxon>Metazoa</taxon>
        <taxon>Spiralia</taxon>
        <taxon>Lophotrochozoa</taxon>
        <taxon>Annelida</taxon>
        <taxon>Polychaeta</taxon>
        <taxon>Sedentaria</taxon>
        <taxon>Scolecida</taxon>
        <taxon>Capitellidae</taxon>
        <taxon>Capitella</taxon>
    </lineage>
</organism>
<feature type="transmembrane region" description="Helical" evidence="9">
    <location>
        <begin position="129"/>
        <end position="146"/>
    </location>
</feature>
<evidence type="ECO:0000313" key="12">
    <source>
        <dbReference type="Proteomes" id="UP000014760"/>
    </source>
</evidence>
<evidence type="ECO:0000256" key="9">
    <source>
        <dbReference type="SAM" id="Phobius"/>
    </source>
</evidence>
<dbReference type="OMA" id="EDHRRHE"/>
<reference evidence="12" key="1">
    <citation type="submission" date="2012-12" db="EMBL/GenBank/DDBJ databases">
        <authorList>
            <person name="Hellsten U."/>
            <person name="Grimwood J."/>
            <person name="Chapman J.A."/>
            <person name="Shapiro H."/>
            <person name="Aerts A."/>
            <person name="Otillar R.P."/>
            <person name="Terry A.Y."/>
            <person name="Boore J.L."/>
            <person name="Simakov O."/>
            <person name="Marletaz F."/>
            <person name="Cho S.-J."/>
            <person name="Edsinger-Gonzales E."/>
            <person name="Havlak P."/>
            <person name="Kuo D.-H."/>
            <person name="Larsson T."/>
            <person name="Lv J."/>
            <person name="Arendt D."/>
            <person name="Savage R."/>
            <person name="Osoegawa K."/>
            <person name="de Jong P."/>
            <person name="Lindberg D.R."/>
            <person name="Seaver E.C."/>
            <person name="Weisblat D.A."/>
            <person name="Putnam N.H."/>
            <person name="Grigoriev I.V."/>
            <person name="Rokhsar D.S."/>
        </authorList>
    </citation>
    <scope>NUCLEOTIDE SEQUENCE</scope>
    <source>
        <strain evidence="12">I ESC-2004</strain>
    </source>
</reference>
<dbReference type="SUPFAM" id="SSF81338">
    <property type="entry name" value="Aquaporin-like"/>
    <property type="match status" value="1"/>
</dbReference>
<feature type="non-terminal residue" evidence="10">
    <location>
        <position position="227"/>
    </location>
</feature>
<evidence type="ECO:0000256" key="6">
    <source>
        <dbReference type="ARBA" id="ARBA00022989"/>
    </source>
</evidence>
<evidence type="ECO:0000256" key="7">
    <source>
        <dbReference type="ARBA" id="ARBA00023136"/>
    </source>
</evidence>
<dbReference type="InterPro" id="IPR022357">
    <property type="entry name" value="MIP_CS"/>
</dbReference>
<dbReference type="OrthoDB" id="3222at2759"/>
<keyword evidence="12" id="KW-1185">Reference proteome</keyword>
<dbReference type="EnsemblMetazoa" id="CapteT26353">
    <property type="protein sequence ID" value="CapteP26353"/>
    <property type="gene ID" value="CapteG26353"/>
</dbReference>
<keyword evidence="4" id="KW-1003">Cell membrane</keyword>
<dbReference type="Gene3D" id="1.20.1080.10">
    <property type="entry name" value="Glycerol uptake facilitator protein"/>
    <property type="match status" value="1"/>
</dbReference>
<dbReference type="Proteomes" id="UP000014760">
    <property type="component" value="Unassembled WGS sequence"/>
</dbReference>
<evidence type="ECO:0000313" key="11">
    <source>
        <dbReference type="EnsemblMetazoa" id="CapteP26353"/>
    </source>
</evidence>
<comment type="subcellular location">
    <subcellularLocation>
        <location evidence="1">Cell membrane</location>
        <topology evidence="1">Multi-pass membrane protein</topology>
    </subcellularLocation>
</comment>
<dbReference type="InterPro" id="IPR023271">
    <property type="entry name" value="Aquaporin-like"/>
</dbReference>
<feature type="transmembrane region" description="Helical" evidence="9">
    <location>
        <begin position="207"/>
        <end position="226"/>
    </location>
</feature>
<evidence type="ECO:0008006" key="13">
    <source>
        <dbReference type="Google" id="ProtNLM"/>
    </source>
</evidence>
<proteinExistence type="inferred from homology"/>
<dbReference type="EMBL" id="AMQN01009743">
    <property type="status" value="NOT_ANNOTATED_CDS"/>
    <property type="molecule type" value="Genomic_DNA"/>
</dbReference>
<evidence type="ECO:0000256" key="1">
    <source>
        <dbReference type="ARBA" id="ARBA00004651"/>
    </source>
</evidence>
<dbReference type="HOGENOM" id="CLU_020019_3_3_1"/>
<keyword evidence="5 8" id="KW-0812">Transmembrane</keyword>
<keyword evidence="3 8" id="KW-0813">Transport</keyword>
<feature type="transmembrane region" description="Helical" evidence="9">
    <location>
        <begin position="39"/>
        <end position="61"/>
    </location>
</feature>
<dbReference type="InterPro" id="IPR000425">
    <property type="entry name" value="MIP"/>
</dbReference>
<name>R7U8Y2_CAPTE</name>
<dbReference type="AlphaFoldDB" id="R7U8Y2"/>
<comment type="similarity">
    <text evidence="2 8">Belongs to the MIP/aquaporin (TC 1.A.8) family.</text>
</comment>
<dbReference type="InterPro" id="IPR034294">
    <property type="entry name" value="Aquaporin_transptr"/>
</dbReference>
<dbReference type="EMBL" id="KB306106">
    <property type="protein sequence ID" value="ELU00157.1"/>
    <property type="molecule type" value="Genomic_DNA"/>
</dbReference>
<dbReference type="PROSITE" id="PS00221">
    <property type="entry name" value="MIP"/>
    <property type="match status" value="1"/>
</dbReference>
<evidence type="ECO:0000256" key="8">
    <source>
        <dbReference type="RuleBase" id="RU000477"/>
    </source>
</evidence>
<accession>R7U8Y2</accession>
<reference evidence="11" key="3">
    <citation type="submission" date="2015-06" db="UniProtKB">
        <authorList>
            <consortium name="EnsemblMetazoa"/>
        </authorList>
    </citation>
    <scope>IDENTIFICATION</scope>
</reference>
<gene>
    <name evidence="10" type="ORF">CAPTEDRAFT_26353</name>
</gene>
<dbReference type="STRING" id="283909.R7U8Y2"/>
<evidence type="ECO:0000313" key="10">
    <source>
        <dbReference type="EMBL" id="ELU00157.1"/>
    </source>
</evidence>
<evidence type="ECO:0000256" key="3">
    <source>
        <dbReference type="ARBA" id="ARBA00022448"/>
    </source>
</evidence>
<dbReference type="GO" id="GO:0005886">
    <property type="term" value="C:plasma membrane"/>
    <property type="evidence" value="ECO:0007669"/>
    <property type="project" value="UniProtKB-SubCell"/>
</dbReference>
<evidence type="ECO:0000256" key="2">
    <source>
        <dbReference type="ARBA" id="ARBA00006175"/>
    </source>
</evidence>
<evidence type="ECO:0000256" key="4">
    <source>
        <dbReference type="ARBA" id="ARBA00022475"/>
    </source>
</evidence>
<dbReference type="PANTHER" id="PTHR19139">
    <property type="entry name" value="AQUAPORIN TRANSPORTER"/>
    <property type="match status" value="1"/>
</dbReference>
<feature type="non-terminal residue" evidence="10">
    <location>
        <position position="1"/>
    </location>
</feature>